<evidence type="ECO:0000256" key="10">
    <source>
        <dbReference type="SAM" id="Phobius"/>
    </source>
</evidence>
<evidence type="ECO:0000313" key="12">
    <source>
        <dbReference type="EMBL" id="TPX77832.1"/>
    </source>
</evidence>
<evidence type="ECO:0000256" key="8">
    <source>
        <dbReference type="PROSITE-ProRule" id="PRU00723"/>
    </source>
</evidence>
<dbReference type="EMBL" id="QEAP01000013">
    <property type="protein sequence ID" value="TPX77832.1"/>
    <property type="molecule type" value="Genomic_DNA"/>
</dbReference>
<feature type="region of interest" description="Disordered" evidence="9">
    <location>
        <begin position="894"/>
        <end position="949"/>
    </location>
</feature>
<dbReference type="STRING" id="246404.A0A507FNI8"/>
<dbReference type="OrthoDB" id="1368at2759"/>
<proteinExistence type="predicted"/>
<name>A0A507FNI8_9FUNG</name>
<dbReference type="PANTHER" id="PTHR33281:SF19">
    <property type="entry name" value="VOLTAGE-DEPENDENT ANION CHANNEL-FORMING PROTEIN YNEE"/>
    <property type="match status" value="1"/>
</dbReference>
<evidence type="ECO:0000256" key="2">
    <source>
        <dbReference type="ARBA" id="ARBA00022448"/>
    </source>
</evidence>
<evidence type="ECO:0000256" key="5">
    <source>
        <dbReference type="ARBA" id="ARBA00022989"/>
    </source>
</evidence>
<dbReference type="Pfam" id="PF25539">
    <property type="entry name" value="Bestrophin_2"/>
    <property type="match status" value="2"/>
</dbReference>
<evidence type="ECO:0000256" key="4">
    <source>
        <dbReference type="ARBA" id="ARBA00022692"/>
    </source>
</evidence>
<keyword evidence="6" id="KW-0406">Ion transport</keyword>
<dbReference type="AlphaFoldDB" id="A0A507FNI8"/>
<accession>A0A507FNI8</accession>
<organism evidence="12 13">
    <name type="scientific">Chytriomyces confervae</name>
    <dbReference type="NCBI Taxonomy" id="246404"/>
    <lineage>
        <taxon>Eukaryota</taxon>
        <taxon>Fungi</taxon>
        <taxon>Fungi incertae sedis</taxon>
        <taxon>Chytridiomycota</taxon>
        <taxon>Chytridiomycota incertae sedis</taxon>
        <taxon>Chytridiomycetes</taxon>
        <taxon>Chytridiales</taxon>
        <taxon>Chytriomycetaceae</taxon>
        <taxon>Chytriomyces</taxon>
    </lineage>
</organism>
<sequence>MNRGARLKQTKAKTRKPRALTDQYISKDAVHNPVYRNESHSYVEQLALSLRLRGTVLPSIAPVVLIVVAESVVVAVLFIVYKLPVNLDDRMISMMGSAIAMLLAFRTNRSFERYNQGSQLWTHLAAQIRNCSRLIWNSITPRDNVASLEKYCIMQLLLATAVATKHALRGADPYNFNDLLRLLPDDYIKGGTGVQSPRLRRRSSASGAIGAMNGSTPSNGGVGSVSAGTTPTRGRGVVDTNSMISPLTSSLPSLFSSMDEGMTFKAEPTIAMETADPHRLSGSNISKSNKKTRATAVASEALGGLSGLSRLSRSKEDASATGQKRGSVKILQDRDVFQEPRKIKTRGSIEENDGAWNNVTSNSGGSIGGSLRNSVTRYPVGRASGANIARNFLGLGFAKASHRPPTGSMINVPLDILHQINQYVRRQRQSGDLVPEDSSAVMSAISNAIDSVTKFEQILYFPVPTTYEMHIKHVLLLYFTFLPFQLVKSMGWAMILATFAMSLTFFGIDAIAGEIAEPFGTDENDLPLDYFCHKLQDDMEYIMDRHFDVTSDEEAEAPMLAKKHQVHRFRKTHALDPEAAPRQLDLVTLIGQVVRMRSRSAQLMFVDIRMGTLAANQVADSILSTEPTTAPVEPPQPCICCCKITTVVHASNLPSASVSSFKKGRIRLGDVIQISGRVEMVQQVSQDTPTSSESPVTNSNPAWLDPCTENPSILLREARIIALAECVVLKPFVGRGFEPEMPVRAVIPTAPEETVTPVSNEFCKYWINSGGKCPVGPTCSFMHPPVLDIPDIRKQWLKEKRLKRYENAALDWPDPTPMSMKQHHSARASVFAKWLVSEFGLDVLNRPGSGVFDIAGGSGRLSMELMDAGVNKCTVIDSRPFSMGAACKKWIKKRRQRQNQENGIGTIEENVEENVNEDNDEQDDDDEFNHETEDQQLSTSTQTILDTEPDQTARQLPFNYIRQYFKPDSMPAELSQASLIVGLHPDQATGAIVEAGIAAKIPFVVVPCCVFKDDFPERKLRDGKHVCTTLDLVQWIKEKRPDGDVRTQFLDFQGKNMAVYCVSYGS</sequence>
<dbReference type="PANTHER" id="PTHR33281">
    <property type="entry name" value="UPF0187 PROTEIN YNEE"/>
    <property type="match status" value="1"/>
</dbReference>
<evidence type="ECO:0000313" key="13">
    <source>
        <dbReference type="Proteomes" id="UP000320333"/>
    </source>
</evidence>
<reference evidence="12 13" key="1">
    <citation type="journal article" date="2019" name="Sci. Rep.">
        <title>Comparative genomics of chytrid fungi reveal insights into the obligate biotrophic and pathogenic lifestyle of Synchytrium endobioticum.</title>
        <authorList>
            <person name="van de Vossenberg B.T.L.H."/>
            <person name="Warris S."/>
            <person name="Nguyen H.D.T."/>
            <person name="van Gent-Pelzer M.P.E."/>
            <person name="Joly D.L."/>
            <person name="van de Geest H.C."/>
            <person name="Bonants P.J.M."/>
            <person name="Smith D.S."/>
            <person name="Levesque C.A."/>
            <person name="van der Lee T.A.J."/>
        </authorList>
    </citation>
    <scope>NUCLEOTIDE SEQUENCE [LARGE SCALE GENOMIC DNA]</scope>
    <source>
        <strain evidence="12 13">CBS 675.73</strain>
    </source>
</reference>
<evidence type="ECO:0000256" key="7">
    <source>
        <dbReference type="ARBA" id="ARBA00023136"/>
    </source>
</evidence>
<feature type="compositionally biased region" description="Polar residues" evidence="9">
    <location>
        <begin position="355"/>
        <end position="364"/>
    </location>
</feature>
<keyword evidence="8" id="KW-0862">Zinc</keyword>
<feature type="transmembrane region" description="Helical" evidence="10">
    <location>
        <begin position="87"/>
        <end position="105"/>
    </location>
</feature>
<keyword evidence="2" id="KW-0813">Transport</keyword>
<keyword evidence="3" id="KW-1003">Cell membrane</keyword>
<keyword evidence="4 10" id="KW-0812">Transmembrane</keyword>
<dbReference type="InterPro" id="IPR044669">
    <property type="entry name" value="YneE/VCCN1/2-like"/>
</dbReference>
<dbReference type="PROSITE" id="PS50103">
    <property type="entry name" value="ZF_C3H1"/>
    <property type="match status" value="1"/>
</dbReference>
<evidence type="ECO:0000256" key="9">
    <source>
        <dbReference type="SAM" id="MobiDB-lite"/>
    </source>
</evidence>
<feature type="compositionally biased region" description="Acidic residues" evidence="9">
    <location>
        <begin position="909"/>
        <end position="928"/>
    </location>
</feature>
<keyword evidence="7 10" id="KW-0472">Membrane</keyword>
<keyword evidence="5 10" id="KW-1133">Transmembrane helix</keyword>
<feature type="compositionally biased region" description="Polar residues" evidence="9">
    <location>
        <begin position="935"/>
        <end position="949"/>
    </location>
</feature>
<keyword evidence="13" id="KW-1185">Reference proteome</keyword>
<evidence type="ECO:0000259" key="11">
    <source>
        <dbReference type="PROSITE" id="PS50103"/>
    </source>
</evidence>
<dbReference type="GO" id="GO:0005886">
    <property type="term" value="C:plasma membrane"/>
    <property type="evidence" value="ECO:0007669"/>
    <property type="project" value="UniProtKB-SubCell"/>
</dbReference>
<feature type="zinc finger region" description="C3H1-type" evidence="8">
    <location>
        <begin position="757"/>
        <end position="786"/>
    </location>
</feature>
<keyword evidence="8" id="KW-0479">Metal-binding</keyword>
<evidence type="ECO:0000256" key="3">
    <source>
        <dbReference type="ARBA" id="ARBA00022475"/>
    </source>
</evidence>
<dbReference type="GO" id="GO:0005254">
    <property type="term" value="F:chloride channel activity"/>
    <property type="evidence" value="ECO:0007669"/>
    <property type="project" value="InterPro"/>
</dbReference>
<comment type="subcellular location">
    <subcellularLocation>
        <location evidence="1">Cell membrane</location>
        <topology evidence="1">Multi-pass membrane protein</topology>
    </subcellularLocation>
</comment>
<keyword evidence="8" id="KW-0863">Zinc-finger</keyword>
<comment type="caution">
    <text evidence="12">The sequence shown here is derived from an EMBL/GenBank/DDBJ whole genome shotgun (WGS) entry which is preliminary data.</text>
</comment>
<dbReference type="GO" id="GO:0008270">
    <property type="term" value="F:zinc ion binding"/>
    <property type="evidence" value="ECO:0007669"/>
    <property type="project" value="UniProtKB-KW"/>
</dbReference>
<feature type="region of interest" description="Disordered" evidence="9">
    <location>
        <begin position="352"/>
        <end position="372"/>
    </location>
</feature>
<evidence type="ECO:0000256" key="1">
    <source>
        <dbReference type="ARBA" id="ARBA00004651"/>
    </source>
</evidence>
<dbReference type="Proteomes" id="UP000320333">
    <property type="component" value="Unassembled WGS sequence"/>
</dbReference>
<evidence type="ECO:0000256" key="6">
    <source>
        <dbReference type="ARBA" id="ARBA00023065"/>
    </source>
</evidence>
<feature type="transmembrane region" description="Helical" evidence="10">
    <location>
        <begin position="60"/>
        <end position="81"/>
    </location>
</feature>
<feature type="domain" description="C3H1-type" evidence="11">
    <location>
        <begin position="757"/>
        <end position="786"/>
    </location>
</feature>
<feature type="region of interest" description="Disordered" evidence="9">
    <location>
        <begin position="193"/>
        <end position="244"/>
    </location>
</feature>
<feature type="region of interest" description="Disordered" evidence="9">
    <location>
        <begin position="273"/>
        <end position="293"/>
    </location>
</feature>
<protein>
    <recommendedName>
        <fullName evidence="11">C3H1-type domain-containing protein</fullName>
    </recommendedName>
</protein>
<gene>
    <name evidence="12" type="ORF">CcCBS67573_g00878</name>
</gene>
<feature type="region of interest" description="Disordered" evidence="9">
    <location>
        <begin position="308"/>
        <end position="327"/>
    </location>
</feature>
<dbReference type="InterPro" id="IPR000571">
    <property type="entry name" value="Znf_CCCH"/>
</dbReference>